<proteinExistence type="predicted"/>
<evidence type="ECO:0000313" key="1">
    <source>
        <dbReference type="EMBL" id="ROI16532.1"/>
    </source>
</evidence>
<name>A0A3N0XGN0_ANAGA</name>
<dbReference type="AlphaFoldDB" id="A0A3N0XGN0"/>
<gene>
    <name evidence="1" type="ORF">DPX16_2726</name>
</gene>
<evidence type="ECO:0000313" key="2">
    <source>
        <dbReference type="Proteomes" id="UP000281406"/>
    </source>
</evidence>
<accession>A0A3N0XGN0</accession>
<organism evidence="1 2">
    <name type="scientific">Anabarilius grahami</name>
    <name type="common">Kanglang fish</name>
    <name type="synonym">Barilius grahami</name>
    <dbReference type="NCBI Taxonomy" id="495550"/>
    <lineage>
        <taxon>Eukaryota</taxon>
        <taxon>Metazoa</taxon>
        <taxon>Chordata</taxon>
        <taxon>Craniata</taxon>
        <taxon>Vertebrata</taxon>
        <taxon>Euteleostomi</taxon>
        <taxon>Actinopterygii</taxon>
        <taxon>Neopterygii</taxon>
        <taxon>Teleostei</taxon>
        <taxon>Ostariophysi</taxon>
        <taxon>Cypriniformes</taxon>
        <taxon>Xenocyprididae</taxon>
        <taxon>Xenocypridinae</taxon>
        <taxon>Xenocypridinae incertae sedis</taxon>
        <taxon>Anabarilius</taxon>
    </lineage>
</organism>
<dbReference type="Proteomes" id="UP000281406">
    <property type="component" value="Unassembled WGS sequence"/>
</dbReference>
<reference evidence="1 2" key="1">
    <citation type="submission" date="2018-10" db="EMBL/GenBank/DDBJ databases">
        <title>Genome assembly for a Yunnan-Guizhou Plateau 3E fish, Anabarilius grahami (Regan), and its evolutionary and genetic applications.</title>
        <authorList>
            <person name="Jiang W."/>
        </authorList>
    </citation>
    <scope>NUCLEOTIDE SEQUENCE [LARGE SCALE GENOMIC DNA]</scope>
    <source>
        <strain evidence="1">AG-KIZ</strain>
        <tissue evidence="1">Muscle</tissue>
    </source>
</reference>
<sequence>MRVNDSLVQLESVSGLATVCFGRSDRIRTECGVTPVERRIWLCSVFTGGVTVSRTVTHTAARLASSSRIVPSGRSVQLRNAPCRTARLASSSRIVPSGRSVQLRNAPCRSVEEIQKRLRSERDVRDVSTFLTDRQEEQPMQAVRSEVITEISQGCFNTVRKGKVVHP</sequence>
<protein>
    <submittedName>
        <fullName evidence="1">Uncharacterized protein</fullName>
    </submittedName>
</protein>
<keyword evidence="2" id="KW-1185">Reference proteome</keyword>
<dbReference type="EMBL" id="RJVU01075100">
    <property type="protein sequence ID" value="ROI16532.1"/>
    <property type="molecule type" value="Genomic_DNA"/>
</dbReference>
<comment type="caution">
    <text evidence="1">The sequence shown here is derived from an EMBL/GenBank/DDBJ whole genome shotgun (WGS) entry which is preliminary data.</text>
</comment>